<gene>
    <name evidence="2" type="ORF">ABMA27_015802</name>
</gene>
<dbReference type="EMBL" id="JBEUOH010000008">
    <property type="protein sequence ID" value="KAL0883678.1"/>
    <property type="molecule type" value="Genomic_DNA"/>
</dbReference>
<comment type="caution">
    <text evidence="2">The sequence shown here is derived from an EMBL/GenBank/DDBJ whole genome shotgun (WGS) entry which is preliminary data.</text>
</comment>
<name>A0ABR3I4D8_LOXSC</name>
<keyword evidence="1" id="KW-0732">Signal</keyword>
<evidence type="ECO:0000313" key="3">
    <source>
        <dbReference type="Proteomes" id="UP001549920"/>
    </source>
</evidence>
<keyword evidence="3" id="KW-1185">Reference proteome</keyword>
<evidence type="ECO:0008006" key="4">
    <source>
        <dbReference type="Google" id="ProtNLM"/>
    </source>
</evidence>
<feature type="chain" id="PRO_5046342441" description="Defensin" evidence="1">
    <location>
        <begin position="20"/>
        <end position="117"/>
    </location>
</feature>
<evidence type="ECO:0000256" key="1">
    <source>
        <dbReference type="SAM" id="SignalP"/>
    </source>
</evidence>
<proteinExistence type="predicted"/>
<evidence type="ECO:0000313" key="2">
    <source>
        <dbReference type="EMBL" id="KAL0883678.1"/>
    </source>
</evidence>
<protein>
    <recommendedName>
        <fullName evidence="4">Defensin</fullName>
    </recommendedName>
</protein>
<feature type="signal peptide" evidence="1">
    <location>
        <begin position="1"/>
        <end position="19"/>
    </location>
</feature>
<organism evidence="2 3">
    <name type="scientific">Loxostege sticticalis</name>
    <name type="common">Beet webworm moth</name>
    <dbReference type="NCBI Taxonomy" id="481309"/>
    <lineage>
        <taxon>Eukaryota</taxon>
        <taxon>Metazoa</taxon>
        <taxon>Ecdysozoa</taxon>
        <taxon>Arthropoda</taxon>
        <taxon>Hexapoda</taxon>
        <taxon>Insecta</taxon>
        <taxon>Pterygota</taxon>
        <taxon>Neoptera</taxon>
        <taxon>Endopterygota</taxon>
        <taxon>Lepidoptera</taxon>
        <taxon>Glossata</taxon>
        <taxon>Ditrysia</taxon>
        <taxon>Pyraloidea</taxon>
        <taxon>Crambidae</taxon>
        <taxon>Pyraustinae</taxon>
        <taxon>Loxostege</taxon>
    </lineage>
</organism>
<sequence length="117" mass="12636">MKTVEFVVVFSLCIHFAYSSSISHVYNEAAAEDTADTKGKLLVLSAADSSDFEAAAEDPVGTVDNLMVPLGGEPLDAVDGAEPRAARSCTANACRELCRRLGFLWWRCSGNWCICSR</sequence>
<reference evidence="2 3" key="1">
    <citation type="submission" date="2024-06" db="EMBL/GenBank/DDBJ databases">
        <title>A chromosome-level genome assembly of beet webworm, Loxostege sticticalis.</title>
        <authorList>
            <person name="Zhang Y."/>
        </authorList>
    </citation>
    <scope>NUCLEOTIDE SEQUENCE [LARGE SCALE GENOMIC DNA]</scope>
    <source>
        <strain evidence="2">AQ026</strain>
        <tissue evidence="2">Whole body</tissue>
    </source>
</reference>
<dbReference type="Proteomes" id="UP001549920">
    <property type="component" value="Unassembled WGS sequence"/>
</dbReference>
<accession>A0ABR3I4D8</accession>